<evidence type="ECO:0000256" key="5">
    <source>
        <dbReference type="ARBA" id="ARBA00022679"/>
    </source>
</evidence>
<feature type="modified residue" description="4-aspartylphosphate" evidence="9">
    <location>
        <position position="744"/>
    </location>
</feature>
<dbReference type="Pfam" id="PF00512">
    <property type="entry name" value="HisKA"/>
    <property type="match status" value="1"/>
</dbReference>
<keyword evidence="10" id="KW-1133">Transmembrane helix</keyword>
<dbReference type="InterPro" id="IPR000160">
    <property type="entry name" value="GGDEF_dom"/>
</dbReference>
<dbReference type="InterPro" id="IPR001789">
    <property type="entry name" value="Sig_transdc_resp-reg_receiver"/>
</dbReference>
<dbReference type="InterPro" id="IPR004358">
    <property type="entry name" value="Sig_transdc_His_kin-like_C"/>
</dbReference>
<dbReference type="Gene3D" id="2.60.120.260">
    <property type="entry name" value="Galactose-binding domain-like"/>
    <property type="match status" value="1"/>
</dbReference>
<dbReference type="Gene3D" id="3.30.70.270">
    <property type="match status" value="1"/>
</dbReference>
<dbReference type="SUPFAM" id="SSF49785">
    <property type="entry name" value="Galactose-binding domain-like"/>
    <property type="match status" value="1"/>
</dbReference>
<dbReference type="InterPro" id="IPR005467">
    <property type="entry name" value="His_kinase_dom"/>
</dbReference>
<dbReference type="Pfam" id="PF02518">
    <property type="entry name" value="HATPase_c"/>
    <property type="match status" value="1"/>
</dbReference>
<dbReference type="SMART" id="SM00448">
    <property type="entry name" value="REC"/>
    <property type="match status" value="1"/>
</dbReference>
<evidence type="ECO:0000259" key="14">
    <source>
        <dbReference type="PROSITE" id="PS50887"/>
    </source>
</evidence>
<dbReference type="InterPro" id="IPR036890">
    <property type="entry name" value="HATPase_C_sf"/>
</dbReference>
<evidence type="ECO:0000256" key="8">
    <source>
        <dbReference type="ARBA" id="ARBA00024867"/>
    </source>
</evidence>
<dbReference type="CDD" id="cd01949">
    <property type="entry name" value="GGDEF"/>
    <property type="match status" value="1"/>
</dbReference>
<comment type="caution">
    <text evidence="15">The sequence shown here is derived from an EMBL/GenBank/DDBJ whole genome shotgun (WGS) entry which is preliminary data.</text>
</comment>
<dbReference type="PANTHER" id="PTHR43047">
    <property type="entry name" value="TWO-COMPONENT HISTIDINE PROTEIN KINASE"/>
    <property type="match status" value="1"/>
</dbReference>
<dbReference type="SUPFAM" id="SSF47384">
    <property type="entry name" value="Homodimeric domain of signal transducing histidine kinase"/>
    <property type="match status" value="1"/>
</dbReference>
<dbReference type="InterPro" id="IPR011006">
    <property type="entry name" value="CheY-like_superfamily"/>
</dbReference>
<evidence type="ECO:0000256" key="6">
    <source>
        <dbReference type="ARBA" id="ARBA00022777"/>
    </source>
</evidence>
<dbReference type="PROSITE" id="PS50110">
    <property type="entry name" value="RESPONSE_REGULATORY"/>
    <property type="match status" value="1"/>
</dbReference>
<feature type="transmembrane region" description="Helical" evidence="10">
    <location>
        <begin position="299"/>
        <end position="321"/>
    </location>
</feature>
<dbReference type="SMART" id="SM00387">
    <property type="entry name" value="HATPase_c"/>
    <property type="match status" value="1"/>
</dbReference>
<comment type="function">
    <text evidence="8">May play the central regulatory role in sporulation. It may be an element of the effector pathway responsible for the activation of sporulation genes in response to nutritional stress. Spo0A may act in concert with spo0H (a sigma factor) to control the expression of some genes that are critical to the sporulation process.</text>
</comment>
<feature type="signal peptide" evidence="11">
    <location>
        <begin position="1"/>
        <end position="31"/>
    </location>
</feature>
<dbReference type="CDD" id="cd00082">
    <property type="entry name" value="HisKA"/>
    <property type="match status" value="1"/>
</dbReference>
<dbReference type="SUPFAM" id="SSF55874">
    <property type="entry name" value="ATPase domain of HSP90 chaperone/DNA topoisomerase II/histidine kinase"/>
    <property type="match status" value="1"/>
</dbReference>
<dbReference type="Gene3D" id="3.30.565.10">
    <property type="entry name" value="Histidine kinase-like ATPase, C-terminal domain"/>
    <property type="match status" value="1"/>
</dbReference>
<dbReference type="RefSeq" id="WP_406785658.1">
    <property type="nucleotide sequence ID" value="NZ_JBJIAA010000001.1"/>
</dbReference>
<dbReference type="CDD" id="cd17574">
    <property type="entry name" value="REC_OmpR"/>
    <property type="match status" value="1"/>
</dbReference>
<reference evidence="15 16" key="1">
    <citation type="submission" date="2024-11" db="EMBL/GenBank/DDBJ databases">
        <authorList>
            <person name="Heng Y.C."/>
            <person name="Lim A.C.H."/>
            <person name="Lee J.K.Y."/>
            <person name="Kittelmann S."/>
        </authorList>
    </citation>
    <scope>NUCLEOTIDE SEQUENCE [LARGE SCALE GENOMIC DNA]</scope>
    <source>
        <strain evidence="15 16">WILCCON 0114</strain>
    </source>
</reference>
<evidence type="ECO:0000313" key="15">
    <source>
        <dbReference type="EMBL" id="MFL0248982.1"/>
    </source>
</evidence>
<keyword evidence="7" id="KW-0902">Two-component regulatory system</keyword>
<keyword evidence="6" id="KW-0418">Kinase</keyword>
<protein>
    <recommendedName>
        <fullName evidence="3">Stage 0 sporulation protein A homolog</fullName>
        <ecNumber evidence="2">2.7.13.3</ecNumber>
    </recommendedName>
</protein>
<dbReference type="EC" id="2.7.13.3" evidence="2"/>
<evidence type="ECO:0000256" key="3">
    <source>
        <dbReference type="ARBA" id="ARBA00018672"/>
    </source>
</evidence>
<gene>
    <name evidence="15" type="ORF">ACJDT4_00990</name>
</gene>
<dbReference type="InterPro" id="IPR043128">
    <property type="entry name" value="Rev_trsase/Diguanyl_cyclase"/>
</dbReference>
<accession>A0ABW8T9C8</accession>
<feature type="chain" id="PRO_5045813379" description="Stage 0 sporulation protein A homolog" evidence="11">
    <location>
        <begin position="32"/>
        <end position="988"/>
    </location>
</feature>
<feature type="domain" description="Response regulatory" evidence="13">
    <location>
        <begin position="695"/>
        <end position="811"/>
    </location>
</feature>
<evidence type="ECO:0000313" key="16">
    <source>
        <dbReference type="Proteomes" id="UP001623592"/>
    </source>
</evidence>
<dbReference type="Pfam" id="PF00990">
    <property type="entry name" value="GGDEF"/>
    <property type="match status" value="1"/>
</dbReference>
<dbReference type="PRINTS" id="PR00344">
    <property type="entry name" value="BCTRLSENSOR"/>
</dbReference>
<dbReference type="CDD" id="cd16922">
    <property type="entry name" value="HATPase_EvgS-ArcB-TorS-like"/>
    <property type="match status" value="1"/>
</dbReference>
<keyword evidence="16" id="KW-1185">Reference proteome</keyword>
<name>A0ABW8T9C8_9CLOT</name>
<dbReference type="InterPro" id="IPR036097">
    <property type="entry name" value="HisK_dim/P_sf"/>
</dbReference>
<evidence type="ECO:0000256" key="7">
    <source>
        <dbReference type="ARBA" id="ARBA00023012"/>
    </source>
</evidence>
<keyword evidence="4 9" id="KW-0597">Phosphoprotein</keyword>
<keyword evidence="15" id="KW-0548">Nucleotidyltransferase</keyword>
<dbReference type="SUPFAM" id="SSF52172">
    <property type="entry name" value="CheY-like"/>
    <property type="match status" value="1"/>
</dbReference>
<dbReference type="InterPro" id="IPR003661">
    <property type="entry name" value="HisK_dim/P_dom"/>
</dbReference>
<keyword evidence="10" id="KW-0812">Transmembrane</keyword>
<keyword evidence="5 15" id="KW-0808">Transferase</keyword>
<dbReference type="InterPro" id="IPR003594">
    <property type="entry name" value="HATPase_dom"/>
</dbReference>
<dbReference type="Gene3D" id="1.10.287.130">
    <property type="match status" value="1"/>
</dbReference>
<evidence type="ECO:0000259" key="12">
    <source>
        <dbReference type="PROSITE" id="PS50109"/>
    </source>
</evidence>
<evidence type="ECO:0000256" key="2">
    <source>
        <dbReference type="ARBA" id="ARBA00012438"/>
    </source>
</evidence>
<dbReference type="Pfam" id="PF07695">
    <property type="entry name" value="7TMR-DISM_7TM"/>
    <property type="match status" value="1"/>
</dbReference>
<dbReference type="GO" id="GO:0052621">
    <property type="term" value="F:diguanylate cyclase activity"/>
    <property type="evidence" value="ECO:0007669"/>
    <property type="project" value="UniProtKB-EC"/>
</dbReference>
<dbReference type="Pfam" id="PF00072">
    <property type="entry name" value="Response_reg"/>
    <property type="match status" value="1"/>
</dbReference>
<proteinExistence type="predicted"/>
<keyword evidence="10" id="KW-0472">Membrane</keyword>
<dbReference type="PROSITE" id="PS50109">
    <property type="entry name" value="HIS_KIN"/>
    <property type="match status" value="1"/>
</dbReference>
<dbReference type="SMART" id="SM00388">
    <property type="entry name" value="HisKA"/>
    <property type="match status" value="1"/>
</dbReference>
<dbReference type="SUPFAM" id="SSF55073">
    <property type="entry name" value="Nucleotide cyclase"/>
    <property type="match status" value="1"/>
</dbReference>
<feature type="transmembrane region" description="Helical" evidence="10">
    <location>
        <begin position="272"/>
        <end position="292"/>
    </location>
</feature>
<dbReference type="NCBIfam" id="TIGR00254">
    <property type="entry name" value="GGDEF"/>
    <property type="match status" value="1"/>
</dbReference>
<dbReference type="PANTHER" id="PTHR43047:SF72">
    <property type="entry name" value="OSMOSENSING HISTIDINE PROTEIN KINASE SLN1"/>
    <property type="match status" value="1"/>
</dbReference>
<organism evidence="15 16">
    <name type="scientific">Clostridium neuense</name>
    <dbReference type="NCBI Taxonomy" id="1728934"/>
    <lineage>
        <taxon>Bacteria</taxon>
        <taxon>Bacillati</taxon>
        <taxon>Bacillota</taxon>
        <taxon>Clostridia</taxon>
        <taxon>Eubacteriales</taxon>
        <taxon>Clostridiaceae</taxon>
        <taxon>Clostridium</taxon>
    </lineage>
</organism>
<evidence type="ECO:0000259" key="13">
    <source>
        <dbReference type="PROSITE" id="PS50110"/>
    </source>
</evidence>
<evidence type="ECO:0000256" key="9">
    <source>
        <dbReference type="PROSITE-ProRule" id="PRU00169"/>
    </source>
</evidence>
<feature type="domain" description="Histidine kinase" evidence="12">
    <location>
        <begin position="433"/>
        <end position="651"/>
    </location>
</feature>
<dbReference type="Proteomes" id="UP001623592">
    <property type="component" value="Unassembled WGS sequence"/>
</dbReference>
<dbReference type="InterPro" id="IPR011623">
    <property type="entry name" value="7TMR_DISM_rcpt_extracell_dom1"/>
</dbReference>
<feature type="transmembrane region" description="Helical" evidence="10">
    <location>
        <begin position="353"/>
        <end position="371"/>
    </location>
</feature>
<feature type="transmembrane region" description="Helical" evidence="10">
    <location>
        <begin position="209"/>
        <end position="228"/>
    </location>
</feature>
<dbReference type="InterPro" id="IPR029787">
    <property type="entry name" value="Nucleotide_cyclase"/>
</dbReference>
<keyword evidence="11" id="KW-0732">Signal</keyword>
<dbReference type="SMART" id="SM00267">
    <property type="entry name" value="GGDEF"/>
    <property type="match status" value="1"/>
</dbReference>
<dbReference type="EMBL" id="JBJIAA010000001">
    <property type="protein sequence ID" value="MFL0248982.1"/>
    <property type="molecule type" value="Genomic_DNA"/>
</dbReference>
<feature type="transmembrane region" description="Helical" evidence="10">
    <location>
        <begin position="327"/>
        <end position="346"/>
    </location>
</feature>
<comment type="catalytic activity">
    <reaction evidence="1">
        <text>ATP + protein L-histidine = ADP + protein N-phospho-L-histidine.</text>
        <dbReference type="EC" id="2.7.13.3"/>
    </reaction>
</comment>
<feature type="domain" description="GGDEF" evidence="14">
    <location>
        <begin position="857"/>
        <end position="988"/>
    </location>
</feature>
<feature type="transmembrane region" description="Helical" evidence="10">
    <location>
        <begin position="383"/>
        <end position="407"/>
    </location>
</feature>
<evidence type="ECO:0000256" key="10">
    <source>
        <dbReference type="SAM" id="Phobius"/>
    </source>
</evidence>
<evidence type="ECO:0000256" key="4">
    <source>
        <dbReference type="ARBA" id="ARBA00022553"/>
    </source>
</evidence>
<evidence type="ECO:0000256" key="1">
    <source>
        <dbReference type="ARBA" id="ARBA00000085"/>
    </source>
</evidence>
<dbReference type="PROSITE" id="PS50887">
    <property type="entry name" value="GGDEF"/>
    <property type="match status" value="1"/>
</dbReference>
<dbReference type="InterPro" id="IPR008979">
    <property type="entry name" value="Galactose-bd-like_sf"/>
</dbReference>
<evidence type="ECO:0000256" key="11">
    <source>
        <dbReference type="SAM" id="SignalP"/>
    </source>
</evidence>
<dbReference type="Gene3D" id="3.40.50.2300">
    <property type="match status" value="1"/>
</dbReference>
<sequence length="988" mass="111230">MNTYIKNFKKILCFAAIMFIILPLCSCSKKAAHKSLTANNGIMNLKDWNFDVDGSINLDGKWQFYWNKLLSPQDLKNASIKATGYYPVPMYWTKYEGLNLPAKGFATYRLKIKTNGKLESLGIKAPEIYTEFKIWINGKLIDEHGSFTDGKVKFLNPKTYSFASNTDSIDIVIQIKNYSHGNGGIGQSFILGSSDQIYKQRYYAIIKEMVLIGICCFAGLYHLILFLFRKKEKNLLFFGFFCLAIALRTILTGETAIMEFFPNLQFSLTSRISTISVTICMLTFITFTYYQFKEESPKLLTKIVLILNVTYSVIIVFSPTFVYSYMFQYYFFIILASAILIVYIAFKCALKGSLTAIIFSIGVSFLIIAGINDMLYYLQIIETGYYVAFGFVLFILAQSMLLSIGFANDYNVIKNLSQRLQILDKLKDDFLANTSHELRTPLNGIIGISESLIDGVTGTLPSKTIENLKLVVSSGKRLSSLINDILDYSKLKNNDIIIKNQEVDFKQLVSVVTTIIKSTNSANKLLFIDEIPNNLPLVQGDEDRLQQIMYNILGNSVKFTKEGYIKITAEEKSAFIQICVEDTGIGIPNDKLEDIFKPFEQVEESSQREFGGTGLGLSITKKMIELHGGNIWIESEVGKGSKFYFTLKKALNTSKNHPLDSNLFNIMNASENELTAMKGKTSLSSADLENNSSFKLLVVDDEKINLQVITNILTIQNYTINIATNGLTALELIKNNSYDLILLDIMMPKMSGYEVCKRIRKNNTIYELPVIMLTAKNQPEDITAAFNLGANDYIIKPFDKNELLSRIKTQLTLKNAVKTAINNAYFANIDGLTGLNNRRCLYELAEKEFIASKTNASSLSVVMLDIDFFKQFNDTYGHDIGDIVLKDVASVIKKSLKDYYIAGRYGGEEFIIILTNTKLGQAVIYAENLRIAIENMKINIKNQKYINCTISLGVASINSNCKNIDDLIKSADIMLYNAKESGRNMVCS</sequence>
<feature type="transmembrane region" description="Helical" evidence="10">
    <location>
        <begin position="235"/>
        <end position="252"/>
    </location>
</feature>